<sequence>MNKPLFATTATVIALSLAAVTTPVFAQGSNTSGSSGMQSSYAQSNSGNTQVSQAQVQKFAAAQKDMQSLVRNSQQKIKSASNQKQAKQYRQQMNQKIVKTIKNDGLSVQQYNKIAQASRGNQKLQHRIQKAMQD</sequence>
<evidence type="ECO:0000313" key="5">
    <source>
        <dbReference type="Proteomes" id="UP000028302"/>
    </source>
</evidence>
<feature type="region of interest" description="Disordered" evidence="1">
    <location>
        <begin position="28"/>
        <end position="49"/>
    </location>
</feature>
<organism evidence="4 5">
    <name type="scientific">Salinisphaera hydrothermalis (strain C41B8)</name>
    <dbReference type="NCBI Taxonomy" id="1304275"/>
    <lineage>
        <taxon>Bacteria</taxon>
        <taxon>Pseudomonadati</taxon>
        <taxon>Pseudomonadota</taxon>
        <taxon>Gammaproteobacteria</taxon>
        <taxon>Salinisphaerales</taxon>
        <taxon>Salinisphaeraceae</taxon>
        <taxon>Salinisphaera</taxon>
    </lineage>
</organism>
<evidence type="ECO:0000313" key="4">
    <source>
        <dbReference type="EMBL" id="KEZ79044.1"/>
    </source>
</evidence>
<protein>
    <recommendedName>
        <fullName evidence="3">DUF4168 domain-containing protein</fullName>
    </recommendedName>
</protein>
<feature type="signal peptide" evidence="2">
    <location>
        <begin position="1"/>
        <end position="26"/>
    </location>
</feature>
<feature type="domain" description="DUF4168" evidence="3">
    <location>
        <begin position="52"/>
        <end position="128"/>
    </location>
</feature>
<keyword evidence="5" id="KW-1185">Reference proteome</keyword>
<dbReference type="Pfam" id="PF13767">
    <property type="entry name" value="DUF4168"/>
    <property type="match status" value="1"/>
</dbReference>
<dbReference type="AlphaFoldDB" id="A0A084IQR0"/>
<dbReference type="Proteomes" id="UP000028302">
    <property type="component" value="Unassembled WGS sequence"/>
</dbReference>
<evidence type="ECO:0000259" key="3">
    <source>
        <dbReference type="Pfam" id="PF13767"/>
    </source>
</evidence>
<proteinExistence type="predicted"/>
<name>A0A084IQR0_SALHC</name>
<dbReference type="STRING" id="1304275.C41B8_02902"/>
<dbReference type="OrthoDB" id="9972265at2"/>
<reference evidence="4 5" key="1">
    <citation type="submission" date="2013-03" db="EMBL/GenBank/DDBJ databases">
        <title>Salinisphaera hydrothermalis C41B8 Genome Sequencing.</title>
        <authorList>
            <person name="Li C."/>
            <person name="Lai Q."/>
            <person name="Shao Z."/>
        </authorList>
    </citation>
    <scope>NUCLEOTIDE SEQUENCE [LARGE SCALE GENOMIC DNA]</scope>
    <source>
        <strain evidence="4 5">C41B8</strain>
    </source>
</reference>
<evidence type="ECO:0000256" key="1">
    <source>
        <dbReference type="SAM" id="MobiDB-lite"/>
    </source>
</evidence>
<gene>
    <name evidence="4" type="ORF">C41B8_02902</name>
</gene>
<evidence type="ECO:0000256" key="2">
    <source>
        <dbReference type="SAM" id="SignalP"/>
    </source>
</evidence>
<dbReference type="RefSeq" id="WP_037333644.1">
    <property type="nucleotide sequence ID" value="NZ_APNK01000002.1"/>
</dbReference>
<feature type="chain" id="PRO_5001776614" description="DUF4168 domain-containing protein" evidence="2">
    <location>
        <begin position="27"/>
        <end position="134"/>
    </location>
</feature>
<dbReference type="EMBL" id="APNK01000002">
    <property type="protein sequence ID" value="KEZ79044.1"/>
    <property type="molecule type" value="Genomic_DNA"/>
</dbReference>
<comment type="caution">
    <text evidence="4">The sequence shown here is derived from an EMBL/GenBank/DDBJ whole genome shotgun (WGS) entry which is preliminary data.</text>
</comment>
<feature type="region of interest" description="Disordered" evidence="1">
    <location>
        <begin position="71"/>
        <end position="91"/>
    </location>
</feature>
<accession>A0A084IQR0</accession>
<dbReference type="InterPro" id="IPR025433">
    <property type="entry name" value="DUF4168"/>
</dbReference>
<keyword evidence="2" id="KW-0732">Signal</keyword>